<dbReference type="Ensembl" id="ENSABRT00000019404.1">
    <property type="protein sequence ID" value="ENSABRP00000013594.1"/>
    <property type="gene ID" value="ENSABRG00000012072.1"/>
</dbReference>
<sequence length="244" mass="26663">MLSETYQWTCLCGLEKTSPFSLEKMRLRSPYWRPLSHYLKGSCGELWDGLFSLITSDRARGAAAPRGAGWAGPGRAERWALPRRGPDLWCGQERPERGPALLLSASRRARQGPMAAGLGPRLLALALALGPAGVCAELMLVESGGRLRVPGQSVHLSCRGSDFNFAIYSVLWYRQALGGSLQWLSYISPDSSYIRYSQAVMGRATASRDNSKSKTGLTLNNLHLQDSARYFCAVHTGTGNLAEL</sequence>
<dbReference type="SMART" id="SM00409">
    <property type="entry name" value="IG"/>
    <property type="match status" value="1"/>
</dbReference>
<dbReference type="GO" id="GO:0002250">
    <property type="term" value="P:adaptive immune response"/>
    <property type="evidence" value="ECO:0007669"/>
    <property type="project" value="UniProtKB-KW"/>
</dbReference>
<dbReference type="InterPro" id="IPR036179">
    <property type="entry name" value="Ig-like_dom_sf"/>
</dbReference>
<dbReference type="GO" id="GO:0019814">
    <property type="term" value="C:immunoglobulin complex"/>
    <property type="evidence" value="ECO:0007669"/>
    <property type="project" value="UniProtKB-KW"/>
</dbReference>
<evidence type="ECO:0000256" key="2">
    <source>
        <dbReference type="ARBA" id="ARBA00023130"/>
    </source>
</evidence>
<protein>
    <recommendedName>
        <fullName evidence="4">Ig-like domain-containing protein</fullName>
    </recommendedName>
</protein>
<evidence type="ECO:0000256" key="3">
    <source>
        <dbReference type="ARBA" id="ARBA00043265"/>
    </source>
</evidence>
<dbReference type="GeneTree" id="ENSGT00940000163533"/>
<evidence type="ECO:0000313" key="5">
    <source>
        <dbReference type="Ensembl" id="ENSABRP00000013594.1"/>
    </source>
</evidence>
<reference evidence="5" key="2">
    <citation type="submission" date="2025-09" db="UniProtKB">
        <authorList>
            <consortium name="Ensembl"/>
        </authorList>
    </citation>
    <scope>IDENTIFICATION</scope>
</reference>
<dbReference type="InterPro" id="IPR007110">
    <property type="entry name" value="Ig-like_dom"/>
</dbReference>
<dbReference type="InterPro" id="IPR003599">
    <property type="entry name" value="Ig_sub"/>
</dbReference>
<feature type="domain" description="Ig-like" evidence="4">
    <location>
        <begin position="120"/>
        <end position="244"/>
    </location>
</feature>
<keyword evidence="1" id="KW-0391">Immunity</keyword>
<name>A0A8B9C2T6_9AVES</name>
<dbReference type="PROSITE" id="PS50835">
    <property type="entry name" value="IG_LIKE"/>
    <property type="match status" value="1"/>
</dbReference>
<keyword evidence="6" id="KW-1185">Reference proteome</keyword>
<dbReference type="PANTHER" id="PTHR23266">
    <property type="entry name" value="IMMUNOGLOBULIN HEAVY CHAIN"/>
    <property type="match status" value="1"/>
</dbReference>
<evidence type="ECO:0000256" key="1">
    <source>
        <dbReference type="ARBA" id="ARBA00022859"/>
    </source>
</evidence>
<evidence type="ECO:0000259" key="4">
    <source>
        <dbReference type="PROSITE" id="PS50835"/>
    </source>
</evidence>
<dbReference type="Pfam" id="PF07686">
    <property type="entry name" value="V-set"/>
    <property type="match status" value="1"/>
</dbReference>
<keyword evidence="2" id="KW-1064">Adaptive immunity</keyword>
<dbReference type="InterPro" id="IPR050199">
    <property type="entry name" value="IgHV"/>
</dbReference>
<dbReference type="InterPro" id="IPR013783">
    <property type="entry name" value="Ig-like_fold"/>
</dbReference>
<dbReference type="GO" id="GO:0005576">
    <property type="term" value="C:extracellular region"/>
    <property type="evidence" value="ECO:0007669"/>
    <property type="project" value="UniProtKB-ARBA"/>
</dbReference>
<dbReference type="SUPFAM" id="SSF48726">
    <property type="entry name" value="Immunoglobulin"/>
    <property type="match status" value="1"/>
</dbReference>
<organism evidence="5 6">
    <name type="scientific">Anser brachyrhynchus</name>
    <name type="common">Pink-footed goose</name>
    <dbReference type="NCBI Taxonomy" id="132585"/>
    <lineage>
        <taxon>Eukaryota</taxon>
        <taxon>Metazoa</taxon>
        <taxon>Chordata</taxon>
        <taxon>Craniata</taxon>
        <taxon>Vertebrata</taxon>
        <taxon>Euteleostomi</taxon>
        <taxon>Archelosauria</taxon>
        <taxon>Archosauria</taxon>
        <taxon>Dinosauria</taxon>
        <taxon>Saurischia</taxon>
        <taxon>Theropoda</taxon>
        <taxon>Coelurosauria</taxon>
        <taxon>Aves</taxon>
        <taxon>Neognathae</taxon>
        <taxon>Galloanserae</taxon>
        <taxon>Anseriformes</taxon>
        <taxon>Anatidae</taxon>
        <taxon>Anserinae</taxon>
        <taxon>Anser</taxon>
    </lineage>
</organism>
<reference evidence="5" key="1">
    <citation type="submission" date="2025-08" db="UniProtKB">
        <authorList>
            <consortium name="Ensembl"/>
        </authorList>
    </citation>
    <scope>IDENTIFICATION</scope>
</reference>
<proteinExistence type="predicted"/>
<dbReference type="Proteomes" id="UP000694426">
    <property type="component" value="Unplaced"/>
</dbReference>
<accession>A0A8B9C2T6</accession>
<evidence type="ECO:0000313" key="6">
    <source>
        <dbReference type="Proteomes" id="UP000694426"/>
    </source>
</evidence>
<dbReference type="Gene3D" id="2.60.40.10">
    <property type="entry name" value="Immunoglobulins"/>
    <property type="match status" value="1"/>
</dbReference>
<dbReference type="SMART" id="SM00406">
    <property type="entry name" value="IGv"/>
    <property type="match status" value="1"/>
</dbReference>
<keyword evidence="3" id="KW-1280">Immunoglobulin</keyword>
<dbReference type="AlphaFoldDB" id="A0A8B9C2T6"/>
<dbReference type="InterPro" id="IPR013106">
    <property type="entry name" value="Ig_V-set"/>
</dbReference>